<dbReference type="RefSeq" id="WP_048735726.1">
    <property type="nucleotide sequence ID" value="NZ_CP012033.1"/>
</dbReference>
<feature type="chain" id="PRO_5042210682" description="WxL domain-containing protein" evidence="1">
    <location>
        <begin position="25"/>
        <end position="709"/>
    </location>
</feature>
<gene>
    <name evidence="2" type="ORF">ABN16_10735</name>
</gene>
<organism evidence="2 3">
    <name type="scientific">Levilactobacillus koreensis</name>
    <dbReference type="NCBI Taxonomy" id="637971"/>
    <lineage>
        <taxon>Bacteria</taxon>
        <taxon>Bacillati</taxon>
        <taxon>Bacillota</taxon>
        <taxon>Bacilli</taxon>
        <taxon>Lactobacillales</taxon>
        <taxon>Lactobacillaceae</taxon>
        <taxon>Levilactobacillus</taxon>
    </lineage>
</organism>
<dbReference type="Gene3D" id="2.60.120.200">
    <property type="match status" value="1"/>
</dbReference>
<evidence type="ECO:0000313" key="2">
    <source>
        <dbReference type="EMBL" id="AKP65431.1"/>
    </source>
</evidence>
<evidence type="ECO:0000313" key="3">
    <source>
        <dbReference type="Proteomes" id="UP000036000"/>
    </source>
</evidence>
<dbReference type="KEGG" id="lko:ABN16_10735"/>
<dbReference type="SUPFAM" id="SSF49899">
    <property type="entry name" value="Concanavalin A-like lectins/glucanases"/>
    <property type="match status" value="1"/>
</dbReference>
<keyword evidence="1" id="KW-0732">Signal</keyword>
<name>A0AAC8ZGX3_9LACO</name>
<dbReference type="AlphaFoldDB" id="A0AAC8ZGX3"/>
<evidence type="ECO:0000256" key="1">
    <source>
        <dbReference type="SAM" id="SignalP"/>
    </source>
</evidence>
<keyword evidence="3" id="KW-1185">Reference proteome</keyword>
<proteinExistence type="predicted"/>
<sequence>MKVKVWIGILVGLGLIGLSGVARADADYDQALKTAPQGISLAQIFTPGTTANNTAAVVATTNPNITGTQAARVNNGKKQFGALWSTEANAFDLDQNQSASMWLYFGNTGKKAADGMALVLQNDDRELAATPTFGKTVSGETLGVWGVDTDKKQSTPTKVAASAIQNSWALEFDTHLNTSTNYGNTGDADSFDVGLNGPHLATNYPGEASSYEMERAVTYFPIYSSGYYATQKHEGVISGGNTFLSNGTWHHLSLDWDANTQAMTYVFDDKDPATGVVQPGKQVTVDVDVTKIDPLKTGQVRWGFTGATGDSYENNLVVMEEVPGLVDASAKAKLTNQRTSAVVTDGDTLKGRDPFQLDYQLSYVAGKQDWQDVTAHLNLPDQLVYQKVWVTYADGSSQAIDLQGLTDNQLNVALNRSLSTKNPTATISLTGEAADVKSPVTVSASGSTFSAVNGVVTADTVAFTLNPTLELHLASLSGSGIMVKPNESATMKGLAVVPDGVNLSNSDIQVRPLLNGTALPEFTIPDDGGDNTSGLFTVQIPAEKLRAGENRLTVTASDPYGNVSNQLKFTITVSRQLTFHTVAEKSSFAPTELTGTNQQVKRTADWQLKVLDTREAGAKWSLQVTGTPFVSTEGQQLAGDVYYHDGTDRTLVSSTPIAIHQGEAADEDQLTDVVDTWADDTGLLLEVSGGTVAGTYEGTLTWTLNDVPA</sequence>
<protein>
    <recommendedName>
        <fullName evidence="4">WxL domain-containing protein</fullName>
    </recommendedName>
</protein>
<reference evidence="2 3" key="1">
    <citation type="submission" date="2015-07" db="EMBL/GenBank/DDBJ databases">
        <title>Lactobacillus korensis/26-25/ whole genome sequencing.</title>
        <authorList>
            <person name="Kim M.K."/>
            <person name="Im W.-T."/>
            <person name="Srinivasan S."/>
            <person name="Lee J.-J."/>
        </authorList>
    </citation>
    <scope>NUCLEOTIDE SEQUENCE [LARGE SCALE GENOMIC DNA]</scope>
    <source>
        <strain evidence="2 3">26-25</strain>
    </source>
</reference>
<feature type="signal peptide" evidence="1">
    <location>
        <begin position="1"/>
        <end position="24"/>
    </location>
</feature>
<dbReference type="Proteomes" id="UP000036000">
    <property type="component" value="Chromosome"/>
</dbReference>
<accession>A0AAC8ZGX3</accession>
<dbReference type="EMBL" id="CP012033">
    <property type="protein sequence ID" value="AKP65431.1"/>
    <property type="molecule type" value="Genomic_DNA"/>
</dbReference>
<dbReference type="InterPro" id="IPR013320">
    <property type="entry name" value="ConA-like_dom_sf"/>
</dbReference>
<evidence type="ECO:0008006" key="4">
    <source>
        <dbReference type="Google" id="ProtNLM"/>
    </source>
</evidence>